<gene>
    <name evidence="2" type="ordered locus">SiRe_0044</name>
</gene>
<feature type="transmembrane region" description="Helical" evidence="1">
    <location>
        <begin position="35"/>
        <end position="55"/>
    </location>
</feature>
<dbReference type="EMBL" id="CP002425">
    <property type="protein sequence ID" value="ADX84139.1"/>
    <property type="molecule type" value="Genomic_DNA"/>
</dbReference>
<dbReference type="RefSeq" id="WP_014513398.1">
    <property type="nucleotide sequence ID" value="NC_017276.1"/>
</dbReference>
<organism evidence="2 3">
    <name type="scientific">Saccharolobus islandicus (strain REY15A)</name>
    <name type="common">Sulfolobus islandicus</name>
    <dbReference type="NCBI Taxonomy" id="930945"/>
    <lineage>
        <taxon>Archaea</taxon>
        <taxon>Thermoproteota</taxon>
        <taxon>Thermoprotei</taxon>
        <taxon>Sulfolobales</taxon>
        <taxon>Sulfolobaceae</taxon>
        <taxon>Saccharolobus</taxon>
    </lineage>
</organism>
<evidence type="ECO:0000256" key="1">
    <source>
        <dbReference type="SAM" id="Phobius"/>
    </source>
</evidence>
<protein>
    <submittedName>
        <fullName evidence="2">Uncharacterized protein</fullName>
    </submittedName>
</protein>
<keyword evidence="1" id="KW-1133">Transmembrane helix</keyword>
<keyword evidence="1" id="KW-0812">Transmembrane</keyword>
<dbReference type="GeneID" id="15296534"/>
<dbReference type="Proteomes" id="UP000002664">
    <property type="component" value="Chromosome"/>
</dbReference>
<dbReference type="AlphaFoldDB" id="F0NFI8"/>
<name>F0NFI8_SACI5</name>
<proteinExistence type="predicted"/>
<dbReference type="eggNOG" id="arCOG08372">
    <property type="taxonomic scope" value="Archaea"/>
</dbReference>
<dbReference type="HOGENOM" id="CLU_3148148_0_0_2"/>
<keyword evidence="3" id="KW-1185">Reference proteome</keyword>
<sequence>MRKHKLKWWIYLSQKKSEIKSWANLIKTLFADNNWYLGVFIVLLILFIIFDLIAFTPHS</sequence>
<keyword evidence="1" id="KW-0472">Membrane</keyword>
<accession>F0NFI8</accession>
<evidence type="ECO:0000313" key="2">
    <source>
        <dbReference type="EMBL" id="ADX84139.1"/>
    </source>
</evidence>
<evidence type="ECO:0000313" key="3">
    <source>
        <dbReference type="Proteomes" id="UP000002664"/>
    </source>
</evidence>
<reference evidence="2 3" key="1">
    <citation type="journal article" date="2011" name="J. Bacteriol.">
        <title>Genome analyses of icelandic strains of Sulfolobus islandicus, model organisms for genetic and virus-host interaction studies.</title>
        <authorList>
            <person name="Guo L."/>
            <person name="Brugger K."/>
            <person name="Liu C."/>
            <person name="Shah S.A."/>
            <person name="Zheng H."/>
            <person name="Zhu Y."/>
            <person name="Wang S."/>
            <person name="Lillestol R.K."/>
            <person name="Chen L."/>
            <person name="Frank J."/>
            <person name="Prangishvili D."/>
            <person name="Paulin L."/>
            <person name="She Q."/>
            <person name="Huang L."/>
            <person name="Garrett R.A."/>
        </authorList>
    </citation>
    <scope>NUCLEOTIDE SEQUENCE [LARGE SCALE GENOMIC DNA]</scope>
    <source>
        <strain evidence="2 3">REY15A</strain>
    </source>
</reference>
<dbReference type="KEGG" id="sir:SiRe_0044"/>